<organism evidence="3 4">
    <name type="scientific">Gordonia effusa NBRC 100432</name>
    <dbReference type="NCBI Taxonomy" id="1077974"/>
    <lineage>
        <taxon>Bacteria</taxon>
        <taxon>Bacillati</taxon>
        <taxon>Actinomycetota</taxon>
        <taxon>Actinomycetes</taxon>
        <taxon>Mycobacteriales</taxon>
        <taxon>Gordoniaceae</taxon>
        <taxon>Gordonia</taxon>
    </lineage>
</organism>
<dbReference type="InterPro" id="IPR024516">
    <property type="entry name" value="Mce_C"/>
</dbReference>
<dbReference type="EMBL" id="BAEH01000120">
    <property type="protein sequence ID" value="GAB20565.1"/>
    <property type="molecule type" value="Genomic_DNA"/>
</dbReference>
<proteinExistence type="predicted"/>
<name>H0R664_9ACTN</name>
<dbReference type="PANTHER" id="PTHR33371:SF15">
    <property type="entry name" value="LIPOPROTEIN LPRN"/>
    <property type="match status" value="1"/>
</dbReference>
<dbReference type="Pfam" id="PF11887">
    <property type="entry name" value="Mce4_CUP1"/>
    <property type="match status" value="1"/>
</dbReference>
<evidence type="ECO:0000313" key="3">
    <source>
        <dbReference type="EMBL" id="GAB20565.1"/>
    </source>
</evidence>
<dbReference type="NCBIfam" id="TIGR00996">
    <property type="entry name" value="Mtu_fam_mce"/>
    <property type="match status" value="1"/>
</dbReference>
<feature type="domain" description="Mce/MlaD" evidence="1">
    <location>
        <begin position="18"/>
        <end position="90"/>
    </location>
</feature>
<sequence length="345" mass="36375">MTVEELPLPRKGVAGDHISVRAEFADALNLPIKAPVKLNGVKVGEVTDIATVNYRARVTFELSDTVDVPANSTAELRQATPLGDVFVALARPVNNPSPHRLVDGSVIEINDTAAAPSVEQIMAAASTVINGGGLARVGSILSELNTMLDGQPSDVASMLSQLTAVTSRLAANSDEITSVLGSLNALSRRSAVRANAINDVIASATPALTVLTDTTDQLVTTLDSARRTSDQISKLVNGSRTELTQLLAGVNLLTKRIGALDTRLEPALSALSRFGSLLAPSIRGDYVASHIRVSSLAIPATYDPNSHWWQLSDLGLIGASLVDTLNRVWTRLRGPNAATPQRGTR</sequence>
<evidence type="ECO:0000259" key="2">
    <source>
        <dbReference type="Pfam" id="PF11887"/>
    </source>
</evidence>
<comment type="caution">
    <text evidence="3">The sequence shown here is derived from an EMBL/GenBank/DDBJ whole genome shotgun (WGS) entry which is preliminary data.</text>
</comment>
<dbReference type="InterPro" id="IPR052336">
    <property type="entry name" value="MlaD_Phospholipid_Transporter"/>
</dbReference>
<dbReference type="Proteomes" id="UP000035034">
    <property type="component" value="Unassembled WGS sequence"/>
</dbReference>
<dbReference type="AlphaFoldDB" id="H0R664"/>
<keyword evidence="4" id="KW-1185">Reference proteome</keyword>
<evidence type="ECO:0000259" key="1">
    <source>
        <dbReference type="Pfam" id="PF02470"/>
    </source>
</evidence>
<accession>H0R664</accession>
<dbReference type="PANTHER" id="PTHR33371">
    <property type="entry name" value="INTERMEMBRANE PHOSPHOLIPID TRANSPORT SYSTEM BINDING PROTEIN MLAD-RELATED"/>
    <property type="match status" value="1"/>
</dbReference>
<protein>
    <submittedName>
        <fullName evidence="3">Mce family protein</fullName>
    </submittedName>
</protein>
<dbReference type="STRING" id="1077974.GOEFS_120_00250"/>
<reference evidence="3 4" key="1">
    <citation type="submission" date="2011-12" db="EMBL/GenBank/DDBJ databases">
        <title>Whole genome shotgun sequence of Gordonia effusa NBRC 100432.</title>
        <authorList>
            <person name="Yoshida I."/>
            <person name="Takarada H."/>
            <person name="Hosoyama A."/>
            <person name="Tsuchikane K."/>
            <person name="Katsumata H."/>
            <person name="Yamazaki S."/>
            <person name="Fujita N."/>
        </authorList>
    </citation>
    <scope>NUCLEOTIDE SEQUENCE [LARGE SCALE GENOMIC DNA]</scope>
    <source>
        <strain evidence="3 4">NBRC 100432</strain>
    </source>
</reference>
<dbReference type="InterPro" id="IPR005693">
    <property type="entry name" value="Mce"/>
</dbReference>
<gene>
    <name evidence="3" type="primary">mceE</name>
    <name evidence="3" type="ORF">GOEFS_120_00250</name>
</gene>
<evidence type="ECO:0000313" key="4">
    <source>
        <dbReference type="Proteomes" id="UP000035034"/>
    </source>
</evidence>
<dbReference type="GO" id="GO:0005576">
    <property type="term" value="C:extracellular region"/>
    <property type="evidence" value="ECO:0007669"/>
    <property type="project" value="TreeGrafter"/>
</dbReference>
<dbReference type="InterPro" id="IPR003399">
    <property type="entry name" value="Mce/MlaD"/>
</dbReference>
<feature type="domain" description="Mammalian cell entry C-terminal" evidence="2">
    <location>
        <begin position="97"/>
        <end position="253"/>
    </location>
</feature>
<dbReference type="eggNOG" id="COG1463">
    <property type="taxonomic scope" value="Bacteria"/>
</dbReference>
<dbReference type="Pfam" id="PF02470">
    <property type="entry name" value="MlaD"/>
    <property type="match status" value="1"/>
</dbReference>